<reference evidence="4" key="1">
    <citation type="journal article" date="2017" name="Nat. Microbiol.">
        <title>Global analysis of biosynthetic gene clusters reveals vast potential of secondary metabolite production in Penicillium species.</title>
        <authorList>
            <person name="Nielsen J.C."/>
            <person name="Grijseels S."/>
            <person name="Prigent S."/>
            <person name="Ji B."/>
            <person name="Dainat J."/>
            <person name="Nielsen K.F."/>
            <person name="Frisvad J.C."/>
            <person name="Workman M."/>
            <person name="Nielsen J."/>
        </authorList>
    </citation>
    <scope>NUCLEOTIDE SEQUENCE [LARGE SCALE GENOMIC DNA]</scope>
    <source>
        <strain evidence="4">IBT 31811</strain>
    </source>
</reference>
<dbReference type="GO" id="GO:0019239">
    <property type="term" value="F:deaminase activity"/>
    <property type="evidence" value="ECO:0007669"/>
    <property type="project" value="TreeGrafter"/>
</dbReference>
<dbReference type="CDD" id="cd00448">
    <property type="entry name" value="YjgF_YER057c_UK114_family"/>
    <property type="match status" value="1"/>
</dbReference>
<feature type="compositionally biased region" description="Polar residues" evidence="2">
    <location>
        <begin position="137"/>
        <end position="151"/>
    </location>
</feature>
<dbReference type="GO" id="GO:0005829">
    <property type="term" value="C:cytosol"/>
    <property type="evidence" value="ECO:0007669"/>
    <property type="project" value="TreeGrafter"/>
</dbReference>
<dbReference type="InterPro" id="IPR035959">
    <property type="entry name" value="RutC-like_sf"/>
</dbReference>
<evidence type="ECO:0000256" key="1">
    <source>
        <dbReference type="ARBA" id="ARBA00010552"/>
    </source>
</evidence>
<sequence length="169" mass="17861">MFKQNTRLATRLARASVPTVPQIAPLRTRGFSSRGPKTLVTSVQTNEAYAPFAHYSQAIKAAGQVWLSGQIPADAEGNLIKGSITEQTEIIIKNTEAILKASGTGLERVVKVVLFVGEGNVGTVDQEIAEIDAGEQAATQDGKSNEPTLKTNAEAAAKHKPENIAQAPA</sequence>
<dbReference type="PANTHER" id="PTHR11803">
    <property type="entry name" value="2-IMINOBUTANOATE/2-IMINOPROPANOATE DEAMINASE RIDA"/>
    <property type="match status" value="1"/>
</dbReference>
<gene>
    <name evidence="3" type="ORF">PENANT_c001G04504</name>
</gene>
<dbReference type="AlphaFoldDB" id="A0A1V6QNS7"/>
<accession>A0A1V6QNS7</accession>
<keyword evidence="4" id="KW-1185">Reference proteome</keyword>
<organism evidence="3 4">
    <name type="scientific">Penicillium antarcticum</name>
    <dbReference type="NCBI Taxonomy" id="416450"/>
    <lineage>
        <taxon>Eukaryota</taxon>
        <taxon>Fungi</taxon>
        <taxon>Dikarya</taxon>
        <taxon>Ascomycota</taxon>
        <taxon>Pezizomycotina</taxon>
        <taxon>Eurotiomycetes</taxon>
        <taxon>Eurotiomycetidae</taxon>
        <taxon>Eurotiales</taxon>
        <taxon>Aspergillaceae</taxon>
        <taxon>Penicillium</taxon>
    </lineage>
</organism>
<name>A0A1V6QNS7_9EURO</name>
<evidence type="ECO:0000313" key="3">
    <source>
        <dbReference type="EMBL" id="OQD90602.1"/>
    </source>
</evidence>
<comment type="similarity">
    <text evidence="1">Belongs to the RutC family.</text>
</comment>
<dbReference type="Pfam" id="PF01042">
    <property type="entry name" value="Ribonuc_L-PSP"/>
    <property type="match status" value="1"/>
</dbReference>
<proteinExistence type="inferred from homology"/>
<protein>
    <submittedName>
        <fullName evidence="3">Uncharacterized protein</fullName>
    </submittedName>
</protein>
<dbReference type="PANTHER" id="PTHR11803:SF58">
    <property type="entry name" value="PROTEIN HMF1-RELATED"/>
    <property type="match status" value="1"/>
</dbReference>
<dbReference type="Proteomes" id="UP000191672">
    <property type="component" value="Unassembled WGS sequence"/>
</dbReference>
<dbReference type="STRING" id="416450.A0A1V6QNS7"/>
<dbReference type="GO" id="GO:0005739">
    <property type="term" value="C:mitochondrion"/>
    <property type="evidence" value="ECO:0007669"/>
    <property type="project" value="TreeGrafter"/>
</dbReference>
<dbReference type="EMBL" id="MDYN01000001">
    <property type="protein sequence ID" value="OQD90602.1"/>
    <property type="molecule type" value="Genomic_DNA"/>
</dbReference>
<comment type="caution">
    <text evidence="3">The sequence shown here is derived from an EMBL/GenBank/DDBJ whole genome shotgun (WGS) entry which is preliminary data.</text>
</comment>
<evidence type="ECO:0000256" key="2">
    <source>
        <dbReference type="SAM" id="MobiDB-lite"/>
    </source>
</evidence>
<evidence type="ECO:0000313" key="4">
    <source>
        <dbReference type="Proteomes" id="UP000191672"/>
    </source>
</evidence>
<dbReference type="SUPFAM" id="SSF55298">
    <property type="entry name" value="YjgF-like"/>
    <property type="match status" value="1"/>
</dbReference>
<feature type="region of interest" description="Disordered" evidence="2">
    <location>
        <begin position="135"/>
        <end position="169"/>
    </location>
</feature>
<dbReference type="InterPro" id="IPR006175">
    <property type="entry name" value="YjgF/YER057c/UK114"/>
</dbReference>
<dbReference type="Gene3D" id="3.30.1330.40">
    <property type="entry name" value="RutC-like"/>
    <property type="match status" value="1"/>
</dbReference>